<gene>
    <name evidence="2" type="ORF">UR52_C0001G0024</name>
</gene>
<dbReference type="PANTHER" id="PTHR43825">
    <property type="entry name" value="PYRUVATE DEHYDROGENASE E1 COMPONENT"/>
    <property type="match status" value="1"/>
</dbReference>
<dbReference type="AlphaFoldDB" id="A0A0G0ASP7"/>
<dbReference type="SUPFAM" id="SSF52518">
    <property type="entry name" value="Thiamin diphosphate-binding fold (THDP-binding)"/>
    <property type="match status" value="1"/>
</dbReference>
<feature type="domain" description="Transketolase-like pyrimidine-binding" evidence="1">
    <location>
        <begin position="9"/>
        <end position="165"/>
    </location>
</feature>
<dbReference type="PANTHER" id="PTHR43825:SF1">
    <property type="entry name" value="TRANSKETOLASE-LIKE PYRIMIDINE-BINDING DOMAIN-CONTAINING PROTEIN"/>
    <property type="match status" value="1"/>
</dbReference>
<accession>A0A0G0ASP7</accession>
<comment type="caution">
    <text evidence="2">The sequence shown here is derived from an EMBL/GenBank/DDBJ whole genome shotgun (WGS) entry which is preliminary data.</text>
</comment>
<dbReference type="EMBL" id="LBPN01000001">
    <property type="protein sequence ID" value="KKP59944.1"/>
    <property type="molecule type" value="Genomic_DNA"/>
</dbReference>
<dbReference type="InterPro" id="IPR005475">
    <property type="entry name" value="Transketolase-like_Pyr-bd"/>
</dbReference>
<dbReference type="Proteomes" id="UP000034176">
    <property type="component" value="Unassembled WGS sequence"/>
</dbReference>
<dbReference type="Pfam" id="PF02779">
    <property type="entry name" value="Transket_pyr"/>
    <property type="match status" value="1"/>
</dbReference>
<evidence type="ECO:0000259" key="1">
    <source>
        <dbReference type="Pfam" id="PF02779"/>
    </source>
</evidence>
<protein>
    <recommendedName>
        <fullName evidence="1">Transketolase-like pyrimidine-binding domain-containing protein</fullName>
    </recommendedName>
</protein>
<reference evidence="2 3" key="1">
    <citation type="journal article" date="2015" name="Nature">
        <title>rRNA introns, odd ribosomes, and small enigmatic genomes across a large radiation of phyla.</title>
        <authorList>
            <person name="Brown C.T."/>
            <person name="Hug L.A."/>
            <person name="Thomas B.C."/>
            <person name="Sharon I."/>
            <person name="Castelle C.J."/>
            <person name="Singh A."/>
            <person name="Wilkins M.J."/>
            <person name="Williams K.H."/>
            <person name="Banfield J.F."/>
        </authorList>
    </citation>
    <scope>NUCLEOTIDE SEQUENCE [LARGE SCALE GENOMIC DNA]</scope>
</reference>
<dbReference type="Gene3D" id="3.40.50.970">
    <property type="match status" value="1"/>
</dbReference>
<evidence type="ECO:0000313" key="3">
    <source>
        <dbReference type="Proteomes" id="UP000034176"/>
    </source>
</evidence>
<proteinExistence type="predicted"/>
<evidence type="ECO:0000313" key="2">
    <source>
        <dbReference type="EMBL" id="KKP59944.1"/>
    </source>
</evidence>
<dbReference type="STRING" id="1618434.UR52_C0001G0024"/>
<dbReference type="InterPro" id="IPR029061">
    <property type="entry name" value="THDP-binding"/>
</dbReference>
<name>A0A0G0ASP7_9BACT</name>
<dbReference type="InterPro" id="IPR051157">
    <property type="entry name" value="PDH/Transketolase"/>
</dbReference>
<dbReference type="CDD" id="cd07033">
    <property type="entry name" value="TPP_PYR_DXS_TK_like"/>
    <property type="match status" value="1"/>
</dbReference>
<organism evidence="2 3">
    <name type="scientific">Candidatus Gottesmanbacteria bacterium GW2011_GWA1_34_13</name>
    <dbReference type="NCBI Taxonomy" id="1618434"/>
    <lineage>
        <taxon>Bacteria</taxon>
        <taxon>Candidatus Gottesmaniibacteriota</taxon>
    </lineage>
</organism>
<sequence length="165" mass="19360">MINYSQDLRRRFADDIYKQMKTNDKIYIVTGDLGYRMWDKIRVEFPANFINVGAAEQSLIGISVGLALEGKIPLAYSISPFLLYRPFETIRNYINREKIPVKLIGSGRDKDYLRDGFSHWSEEDKKVLKIFSNIKTFWPETTKEVSKIVPMIINDSNPWYINLKR</sequence>